<feature type="transmembrane region" description="Helical" evidence="1">
    <location>
        <begin position="176"/>
        <end position="196"/>
    </location>
</feature>
<evidence type="ECO:0000313" key="2">
    <source>
        <dbReference type="EMBL" id="WFP17253.1"/>
    </source>
</evidence>
<feature type="transmembrane region" description="Helical" evidence="1">
    <location>
        <begin position="29"/>
        <end position="55"/>
    </location>
</feature>
<keyword evidence="3" id="KW-1185">Reference proteome</keyword>
<feature type="transmembrane region" description="Helical" evidence="1">
    <location>
        <begin position="268"/>
        <end position="289"/>
    </location>
</feature>
<protein>
    <submittedName>
        <fullName evidence="2">GntP family permease</fullName>
    </submittedName>
</protein>
<evidence type="ECO:0000313" key="3">
    <source>
        <dbReference type="Proteomes" id="UP001219037"/>
    </source>
</evidence>
<dbReference type="RefSeq" id="WP_278158628.1">
    <property type="nucleotide sequence ID" value="NZ_CP121252.1"/>
</dbReference>
<feature type="transmembrane region" description="Helical" evidence="1">
    <location>
        <begin position="62"/>
        <end position="84"/>
    </location>
</feature>
<dbReference type="InterPro" id="IPR003474">
    <property type="entry name" value="Glcn_transporter"/>
</dbReference>
<feature type="transmembrane region" description="Helical" evidence="1">
    <location>
        <begin position="134"/>
        <end position="156"/>
    </location>
</feature>
<feature type="transmembrane region" description="Helical" evidence="1">
    <location>
        <begin position="388"/>
        <end position="408"/>
    </location>
</feature>
<gene>
    <name evidence="2" type="ORF">P8192_03820</name>
</gene>
<sequence>MYELIVLIVLVIGIVLVTARWKISPLLALLGAAIIAAFAYGVPMDEVVTAIGGAFGSTIGNIGLVILVGTMLGAILERSGAAIAMADFLVRVLGPRFPNLTMSLVGYIVSIPVFCDSGYVILNSLRKAITVRTGVSHIATAIALMTGLYATHTLVPPTPGPLAAAENVGISHNLDFLILVGLPVAMVAAMAGLLYAQRFSKSTLPLLEPTSESDLDNKTYEELRSSYGKLPSAAASFFPIVLPLVLIMLSSIAKLPAQPFGDSIVTEIIIFLGTPLIALILGLASAVLLMRGKGKLERFNAQISEAVTVSGPIIFITGAGAAFGAVLGGSRLTDFLADGLSSLGLGLLVPFLVAAALKTAQGSSTVSLVTTSAMMAPLLPSMGLGSDLGMVLTVLAIGAGAMVVSHANDSFFWVVSQLSRIPVGTAYRTLTVASGIEGLAAFIVVWILGAVLL</sequence>
<organism evidence="2 3">
    <name type="scientific">Citricoccus muralis</name>
    <dbReference type="NCBI Taxonomy" id="169134"/>
    <lineage>
        <taxon>Bacteria</taxon>
        <taxon>Bacillati</taxon>
        <taxon>Actinomycetota</taxon>
        <taxon>Actinomycetes</taxon>
        <taxon>Micrococcales</taxon>
        <taxon>Micrococcaceae</taxon>
        <taxon>Citricoccus</taxon>
    </lineage>
</organism>
<feature type="transmembrane region" description="Helical" evidence="1">
    <location>
        <begin position="309"/>
        <end position="329"/>
    </location>
</feature>
<name>A0ABY8H9F0_9MICC</name>
<feature type="transmembrane region" description="Helical" evidence="1">
    <location>
        <begin position="335"/>
        <end position="357"/>
    </location>
</feature>
<dbReference type="PANTHER" id="PTHR30354">
    <property type="entry name" value="GNT FAMILY GLUCONATE TRANSPORTER"/>
    <property type="match status" value="1"/>
</dbReference>
<evidence type="ECO:0000256" key="1">
    <source>
        <dbReference type="SAM" id="Phobius"/>
    </source>
</evidence>
<feature type="transmembrane region" description="Helical" evidence="1">
    <location>
        <begin position="233"/>
        <end position="253"/>
    </location>
</feature>
<dbReference type="PANTHER" id="PTHR30354:SF11">
    <property type="entry name" value="PERMEASE"/>
    <property type="match status" value="1"/>
</dbReference>
<keyword evidence="1" id="KW-1133">Transmembrane helix</keyword>
<keyword evidence="1" id="KW-0472">Membrane</keyword>
<reference evidence="2 3" key="1">
    <citation type="submission" date="2023-04" db="EMBL/GenBank/DDBJ databases">
        <title>Funneling lignin-derived compounds into biodiesel using alkali-halophilic Citricoccus sp. P2.</title>
        <authorList>
            <person name="Luo C.-B."/>
        </authorList>
    </citation>
    <scope>NUCLEOTIDE SEQUENCE [LARGE SCALE GENOMIC DNA]</scope>
    <source>
        <strain evidence="2 3">P2</strain>
    </source>
</reference>
<dbReference type="Pfam" id="PF02447">
    <property type="entry name" value="GntP_permease"/>
    <property type="match status" value="1"/>
</dbReference>
<proteinExistence type="predicted"/>
<dbReference type="Proteomes" id="UP001219037">
    <property type="component" value="Chromosome"/>
</dbReference>
<dbReference type="EMBL" id="CP121252">
    <property type="protein sequence ID" value="WFP17253.1"/>
    <property type="molecule type" value="Genomic_DNA"/>
</dbReference>
<feature type="transmembrane region" description="Helical" evidence="1">
    <location>
        <begin position="429"/>
        <end position="452"/>
    </location>
</feature>
<keyword evidence="1" id="KW-0812">Transmembrane</keyword>
<accession>A0ABY8H9F0</accession>
<feature type="transmembrane region" description="Helical" evidence="1">
    <location>
        <begin position="104"/>
        <end position="122"/>
    </location>
</feature>